<feature type="compositionally biased region" description="Basic and acidic residues" evidence="1">
    <location>
        <begin position="123"/>
        <end position="132"/>
    </location>
</feature>
<keyword evidence="4" id="KW-1185">Reference proteome</keyword>
<feature type="domain" description="PSP proline-rich" evidence="2">
    <location>
        <begin position="303"/>
        <end position="356"/>
    </location>
</feature>
<dbReference type="AlphaFoldDB" id="A0AAD9MHF2"/>
<evidence type="ECO:0000313" key="3">
    <source>
        <dbReference type="EMBL" id="KAK2076727.1"/>
    </source>
</evidence>
<feature type="compositionally biased region" description="Acidic residues" evidence="1">
    <location>
        <begin position="85"/>
        <end position="94"/>
    </location>
</feature>
<evidence type="ECO:0000259" key="2">
    <source>
        <dbReference type="SMART" id="SM00581"/>
    </source>
</evidence>
<comment type="caution">
    <text evidence="3">The sequence shown here is derived from an EMBL/GenBank/DDBJ whole genome shotgun (WGS) entry which is preliminary data.</text>
</comment>
<feature type="region of interest" description="Disordered" evidence="1">
    <location>
        <begin position="406"/>
        <end position="460"/>
    </location>
</feature>
<evidence type="ECO:0000256" key="1">
    <source>
        <dbReference type="SAM" id="MobiDB-lite"/>
    </source>
</evidence>
<dbReference type="Proteomes" id="UP001255856">
    <property type="component" value="Unassembled WGS sequence"/>
</dbReference>
<dbReference type="InterPro" id="IPR052584">
    <property type="entry name" value="U2_snRNP_Complex_Component"/>
</dbReference>
<dbReference type="PANTHER" id="PTHR12785">
    <property type="entry name" value="SPLICING FACTOR 3B"/>
    <property type="match status" value="1"/>
</dbReference>
<dbReference type="Pfam" id="PF04046">
    <property type="entry name" value="PSP"/>
    <property type="match status" value="1"/>
</dbReference>
<feature type="compositionally biased region" description="Acidic residues" evidence="1">
    <location>
        <begin position="406"/>
        <end position="432"/>
    </location>
</feature>
<dbReference type="Pfam" id="PF04037">
    <property type="entry name" value="DUF382"/>
    <property type="match status" value="1"/>
</dbReference>
<dbReference type="EMBL" id="JASFZW010000009">
    <property type="protein sequence ID" value="KAK2076727.1"/>
    <property type="molecule type" value="Genomic_DNA"/>
</dbReference>
<accession>A0AAD9MHF2</accession>
<name>A0AAD9MHF2_PROWI</name>
<proteinExistence type="predicted"/>
<sequence length="586" mass="63975">MAAEQGSAAAPVANGSKLSLAQKKKLKAKQRKDARRAEREEFERLRQGSARSQAEQEKEAPEVEVEYVSAPLEFEIPSLVKQEEDGAAEDEEEGASLAAEFARIAERFGAAGDAAERDGEEAAAVKEEEQREASSSGSDSDDEGAGGEAKLSKKKLRALSRMKIAELKQSCVRPEVVEIWDVTAADPQLLVHLKATRNTVPVPRHWSQKRAYLQGKRGVEKPPFKLPAFIEATGIGEMRQAYLEKAEAQRLKSKGRERMQPKMGKLDVDYQVLHDAFFKYQTKPKLTGMGDLYYEGKEYETDVKDAAPGVVSPELREALGLDPGAPPPWLVAMQRYGPPPSYPTLRIPGLNAPIPPGAEFGYHPGGWGKPPVDEEGRPVYGDVFGEQADEAEEDERPFAVVHWGELEEAEESESEEESEEESEPESDEELDDGTASVASGYASTVTGGLETPAEVDLRKDSGPRQLYTVLEQASAPAAGAGVLMGSEHTYVIPGQEEERKPSIAAAKRLEALRKEMPSDLDVALDPSELEGLDDAALRDLYEARVAEARQQGGREDFSDLVAARAAAQKRKAAEKAAAKDTKKFKF</sequence>
<feature type="compositionally biased region" description="Basic and acidic residues" evidence="1">
    <location>
        <begin position="35"/>
        <end position="46"/>
    </location>
</feature>
<evidence type="ECO:0000313" key="4">
    <source>
        <dbReference type="Proteomes" id="UP001255856"/>
    </source>
</evidence>
<protein>
    <recommendedName>
        <fullName evidence="2">PSP proline-rich domain-containing protein</fullName>
    </recommendedName>
</protein>
<dbReference type="InterPro" id="IPR007180">
    <property type="entry name" value="DUF382"/>
</dbReference>
<feature type="region of interest" description="Disordered" evidence="1">
    <location>
        <begin position="1"/>
        <end position="152"/>
    </location>
</feature>
<reference evidence="3" key="1">
    <citation type="submission" date="2021-01" db="EMBL/GenBank/DDBJ databases">
        <authorList>
            <person name="Eckstrom K.M.E."/>
        </authorList>
    </citation>
    <scope>NUCLEOTIDE SEQUENCE</scope>
    <source>
        <strain evidence="3">UVCC 0001</strain>
    </source>
</reference>
<dbReference type="GO" id="GO:0005634">
    <property type="term" value="C:nucleus"/>
    <property type="evidence" value="ECO:0007669"/>
    <property type="project" value="InterPro"/>
</dbReference>
<gene>
    <name evidence="3" type="ORF">QBZ16_005487</name>
</gene>
<feature type="compositionally biased region" description="Basic residues" evidence="1">
    <location>
        <begin position="22"/>
        <end position="34"/>
    </location>
</feature>
<dbReference type="PANTHER" id="PTHR12785:SF6">
    <property type="entry name" value="SPLICING FACTOR 3B SUBUNIT 2"/>
    <property type="match status" value="1"/>
</dbReference>
<organism evidence="3 4">
    <name type="scientific">Prototheca wickerhamii</name>
    <dbReference type="NCBI Taxonomy" id="3111"/>
    <lineage>
        <taxon>Eukaryota</taxon>
        <taxon>Viridiplantae</taxon>
        <taxon>Chlorophyta</taxon>
        <taxon>core chlorophytes</taxon>
        <taxon>Trebouxiophyceae</taxon>
        <taxon>Chlorellales</taxon>
        <taxon>Chlorellaceae</taxon>
        <taxon>Prototheca</taxon>
    </lineage>
</organism>
<dbReference type="InterPro" id="IPR006568">
    <property type="entry name" value="PSP_pro-rich"/>
</dbReference>
<dbReference type="SMART" id="SM00581">
    <property type="entry name" value="PSP"/>
    <property type="match status" value="1"/>
</dbReference>